<dbReference type="FunFam" id="3.30.2130.10:FF:000001">
    <property type="entry name" value="Bifunctional aspartokinase/homoserine dehydrogenase"/>
    <property type="match status" value="1"/>
</dbReference>
<evidence type="ECO:0000256" key="4">
    <source>
        <dbReference type="ARBA" id="ARBA00005139"/>
    </source>
</evidence>
<evidence type="ECO:0000256" key="12">
    <source>
        <dbReference type="ARBA" id="ARBA00047872"/>
    </source>
</evidence>
<keyword evidence="7 13" id="KW-0547">Nucleotide-binding</keyword>
<dbReference type="OrthoDB" id="9799110at2"/>
<evidence type="ECO:0000256" key="15">
    <source>
        <dbReference type="RuleBase" id="RU004249"/>
    </source>
</evidence>
<comment type="similarity">
    <text evidence="5 14">Belongs to the aspartokinase family.</text>
</comment>
<feature type="binding site" evidence="13">
    <location>
        <position position="51"/>
    </location>
    <ligand>
        <name>substrate</name>
    </ligand>
</feature>
<dbReference type="InterPro" id="IPR018042">
    <property type="entry name" value="Aspartate_kinase_CS"/>
</dbReference>
<keyword evidence="15" id="KW-0028">Amino-acid biosynthesis</keyword>
<comment type="function">
    <text evidence="1">Catalyzes the phosphorylation of the beta-carboxyl group of aspartic acid with ATP to yield 4-phospho-L-aspartate, which is involved in the branched biosynthetic pathway leading to the biosynthesis of amino acids threonine, isoleucine and methionine.</text>
</comment>
<dbReference type="SUPFAM" id="SSF55021">
    <property type="entry name" value="ACT-like"/>
    <property type="match status" value="2"/>
</dbReference>
<dbReference type="UniPathway" id="UPA00051">
    <property type="reaction ID" value="UER00462"/>
</dbReference>
<sequence>MALKVCKFGGTSLASAEQFRKVAQIALADSDRKIVVVSAPGKRNKPDTKVTDMLIAYAEAFLAGQGAEEVQASILERFAGIIEGLELPKDEYDTIARILTARGAGDRSHRARYIDSIKALGEEFSARLLAAFLRKEGHDFIYVDPKEAGLVLSDEPGNAQVLPESYDNLRPLRDSEHRIIFPGFYGYAASGNLVAFPRGGSDITGAILAAAVQADVYENFTDVDNVFAADPRIVDVPAAIHEMTYSEMRELSYAGFSVLHDEALQPAFNAKIPVHIRNTNNPESRGTLISLERNNDELPVVGVAGSSDFCAIFLSKYLMNREKGFGRRLLQIIEEAGLSYEHTPSGIDHISVIIKQSTLTPEIETLVLERIRSELQPDKLIVRRGIALIMIVGDGMTKQIGIAKRATGALADSQVNLEMINQGASENSIMFGIQNDDMNKAIVALHGAFFNKK</sequence>
<dbReference type="GO" id="GO:0005524">
    <property type="term" value="F:ATP binding"/>
    <property type="evidence" value="ECO:0007669"/>
    <property type="project" value="UniProtKB-KW"/>
</dbReference>
<keyword evidence="6 14" id="KW-0808">Transferase</keyword>
<evidence type="ECO:0000256" key="6">
    <source>
        <dbReference type="ARBA" id="ARBA00022679"/>
    </source>
</evidence>
<dbReference type="InterPro" id="IPR054352">
    <property type="entry name" value="ACT_Aspartokinase"/>
</dbReference>
<evidence type="ECO:0000256" key="2">
    <source>
        <dbReference type="ARBA" id="ARBA00004766"/>
    </source>
</evidence>
<dbReference type="GO" id="GO:0009088">
    <property type="term" value="P:threonine biosynthetic process"/>
    <property type="evidence" value="ECO:0007669"/>
    <property type="project" value="UniProtKB-UniPathway"/>
</dbReference>
<dbReference type="PROSITE" id="PS51671">
    <property type="entry name" value="ACT"/>
    <property type="match status" value="1"/>
</dbReference>
<evidence type="ECO:0000259" key="16">
    <source>
        <dbReference type="PROSITE" id="PS51671"/>
    </source>
</evidence>
<dbReference type="EC" id="2.7.2.4" evidence="14"/>
<feature type="binding site" evidence="13">
    <location>
        <begin position="221"/>
        <end position="222"/>
    </location>
    <ligand>
        <name>ATP</name>
        <dbReference type="ChEBI" id="CHEBI:30616"/>
    </ligand>
</feature>
<dbReference type="NCBIfam" id="TIGR00657">
    <property type="entry name" value="asp_kinases"/>
    <property type="match status" value="1"/>
</dbReference>
<dbReference type="Pfam" id="PF00696">
    <property type="entry name" value="AA_kinase"/>
    <property type="match status" value="1"/>
</dbReference>
<dbReference type="Proteomes" id="UP000282311">
    <property type="component" value="Unassembled WGS sequence"/>
</dbReference>
<protein>
    <recommendedName>
        <fullName evidence="14">Aspartokinase</fullName>
        <ecNumber evidence="14">2.7.2.4</ecNumber>
    </recommendedName>
</protein>
<evidence type="ECO:0000256" key="11">
    <source>
        <dbReference type="ARBA" id="ARBA00023154"/>
    </source>
</evidence>
<dbReference type="PANTHER" id="PTHR21499:SF67">
    <property type="entry name" value="ASPARTOKINASE 3"/>
    <property type="match status" value="1"/>
</dbReference>
<evidence type="ECO:0000256" key="1">
    <source>
        <dbReference type="ARBA" id="ARBA00003121"/>
    </source>
</evidence>
<dbReference type="SUPFAM" id="SSF53633">
    <property type="entry name" value="Carbamate kinase-like"/>
    <property type="match status" value="1"/>
</dbReference>
<comment type="catalytic activity">
    <reaction evidence="12 14">
        <text>L-aspartate + ATP = 4-phospho-L-aspartate + ADP</text>
        <dbReference type="Rhea" id="RHEA:23776"/>
        <dbReference type="ChEBI" id="CHEBI:29991"/>
        <dbReference type="ChEBI" id="CHEBI:30616"/>
        <dbReference type="ChEBI" id="CHEBI:57535"/>
        <dbReference type="ChEBI" id="CHEBI:456216"/>
        <dbReference type="EC" id="2.7.2.4"/>
    </reaction>
</comment>
<keyword evidence="8 14" id="KW-0418">Kinase</keyword>
<comment type="pathway">
    <text evidence="2 15">Amino-acid biosynthesis; L-lysine biosynthesis via DAP pathway; (S)-tetrahydrodipicolinate from L-aspartate: step 1/4.</text>
</comment>
<feature type="domain" description="ACT" evidence="16">
    <location>
        <begin position="391"/>
        <end position="453"/>
    </location>
</feature>
<accession>A0A3B0CIN4</accession>
<dbReference type="Gene3D" id="3.30.2130.10">
    <property type="entry name" value="VC0802-like"/>
    <property type="match status" value="1"/>
</dbReference>
<dbReference type="PROSITE" id="PS00324">
    <property type="entry name" value="ASPARTOKINASE"/>
    <property type="match status" value="1"/>
</dbReference>
<keyword evidence="11" id="KW-0457">Lysine biosynthesis</keyword>
<evidence type="ECO:0000256" key="3">
    <source>
        <dbReference type="ARBA" id="ARBA00004986"/>
    </source>
</evidence>
<dbReference type="GO" id="GO:0009090">
    <property type="term" value="P:homoserine biosynthetic process"/>
    <property type="evidence" value="ECO:0007669"/>
    <property type="project" value="TreeGrafter"/>
</dbReference>
<evidence type="ECO:0000313" key="17">
    <source>
        <dbReference type="EMBL" id="RKN84711.1"/>
    </source>
</evidence>
<evidence type="ECO:0000256" key="10">
    <source>
        <dbReference type="ARBA" id="ARBA00022915"/>
    </source>
</evidence>
<evidence type="ECO:0000256" key="8">
    <source>
        <dbReference type="ARBA" id="ARBA00022777"/>
    </source>
</evidence>
<dbReference type="Gene3D" id="1.20.120.1320">
    <property type="entry name" value="Aspartokinase, catalytic domain"/>
    <property type="match status" value="1"/>
</dbReference>
<keyword evidence="9 13" id="KW-0067">ATP-binding</keyword>
<dbReference type="GO" id="GO:0005829">
    <property type="term" value="C:cytosol"/>
    <property type="evidence" value="ECO:0007669"/>
    <property type="project" value="TreeGrafter"/>
</dbReference>
<dbReference type="InterPro" id="IPR036393">
    <property type="entry name" value="AceGlu_kinase-like_sf"/>
</dbReference>
<feature type="binding site" evidence="13">
    <location>
        <position position="122"/>
    </location>
    <ligand>
        <name>substrate</name>
    </ligand>
</feature>
<name>A0A3B0CIN4_9BACL</name>
<evidence type="ECO:0000313" key="18">
    <source>
        <dbReference type="Proteomes" id="UP000282311"/>
    </source>
</evidence>
<dbReference type="CDD" id="cd04911">
    <property type="entry name" value="ACT_AKiii-YclM-BS_1"/>
    <property type="match status" value="1"/>
</dbReference>
<evidence type="ECO:0000256" key="7">
    <source>
        <dbReference type="ARBA" id="ARBA00022741"/>
    </source>
</evidence>
<dbReference type="PANTHER" id="PTHR21499">
    <property type="entry name" value="ASPARTATE KINASE"/>
    <property type="match status" value="1"/>
</dbReference>
<feature type="binding site" evidence="13">
    <location>
        <position position="232"/>
    </location>
    <ligand>
        <name>ATP</name>
        <dbReference type="ChEBI" id="CHEBI:30616"/>
    </ligand>
</feature>
<gene>
    <name evidence="17" type="ORF">D7M11_12020</name>
</gene>
<dbReference type="EMBL" id="RBAH01000007">
    <property type="protein sequence ID" value="RKN84711.1"/>
    <property type="molecule type" value="Genomic_DNA"/>
</dbReference>
<feature type="binding site" evidence="13">
    <location>
        <begin position="7"/>
        <end position="10"/>
    </location>
    <ligand>
        <name>ATP</name>
        <dbReference type="ChEBI" id="CHEBI:30616"/>
    </ligand>
</feature>
<reference evidence="17 18" key="1">
    <citation type="journal article" date="2007" name="Int. J. Syst. Evol. Microbiol.">
        <title>Paenibacillus ginsengarvi sp. nov., isolated from soil from ginseng cultivation.</title>
        <authorList>
            <person name="Yoon M.H."/>
            <person name="Ten L.N."/>
            <person name="Im W.T."/>
        </authorList>
    </citation>
    <scope>NUCLEOTIDE SEQUENCE [LARGE SCALE GENOMIC DNA]</scope>
    <source>
        <strain evidence="17 18">KCTC 13059</strain>
    </source>
</reference>
<comment type="caution">
    <text evidence="17">The sequence shown here is derived from an EMBL/GenBank/DDBJ whole genome shotgun (WGS) entry which is preliminary data.</text>
</comment>
<dbReference type="GO" id="GO:0009089">
    <property type="term" value="P:lysine biosynthetic process via diaminopimelate"/>
    <property type="evidence" value="ECO:0007669"/>
    <property type="project" value="UniProtKB-UniPathway"/>
</dbReference>
<dbReference type="Gene3D" id="3.40.1160.10">
    <property type="entry name" value="Acetylglutamate kinase-like"/>
    <property type="match status" value="1"/>
</dbReference>
<keyword evidence="10" id="KW-0220">Diaminopimelate biosynthesis</keyword>
<dbReference type="CDD" id="cd04916">
    <property type="entry name" value="ACT_AKiii-YclM-BS_2"/>
    <property type="match status" value="1"/>
</dbReference>
<dbReference type="InterPro" id="IPR042199">
    <property type="entry name" value="AsparK_Bifunc_asparK/hSer_DH"/>
</dbReference>
<dbReference type="UniPathway" id="UPA00034">
    <property type="reaction ID" value="UER00015"/>
</dbReference>
<organism evidence="17 18">
    <name type="scientific">Paenibacillus ginsengarvi</name>
    <dbReference type="NCBI Taxonomy" id="400777"/>
    <lineage>
        <taxon>Bacteria</taxon>
        <taxon>Bacillati</taxon>
        <taxon>Bacillota</taxon>
        <taxon>Bacilli</taxon>
        <taxon>Bacillales</taxon>
        <taxon>Paenibacillaceae</taxon>
        <taxon>Paenibacillus</taxon>
    </lineage>
</organism>
<dbReference type="AlphaFoldDB" id="A0A3B0CIN4"/>
<dbReference type="UniPathway" id="UPA00050">
    <property type="reaction ID" value="UER00461"/>
</dbReference>
<evidence type="ECO:0000256" key="5">
    <source>
        <dbReference type="ARBA" id="ARBA00010122"/>
    </source>
</evidence>
<evidence type="ECO:0000256" key="14">
    <source>
        <dbReference type="RuleBase" id="RU003448"/>
    </source>
</evidence>
<dbReference type="RefSeq" id="WP_120747453.1">
    <property type="nucleotide sequence ID" value="NZ_RBAH01000007.1"/>
</dbReference>
<dbReference type="NCBIfam" id="NF006540">
    <property type="entry name" value="PRK09034.1"/>
    <property type="match status" value="1"/>
</dbReference>
<dbReference type="GO" id="GO:0004072">
    <property type="term" value="F:aspartate kinase activity"/>
    <property type="evidence" value="ECO:0007669"/>
    <property type="project" value="UniProtKB-EC"/>
</dbReference>
<dbReference type="FunFam" id="3.40.1160.10:FF:000027">
    <property type="entry name" value="Aspartokinase"/>
    <property type="match status" value="1"/>
</dbReference>
<comment type="pathway">
    <text evidence="4 15">Amino-acid biosynthesis; L-threonine biosynthesis; L-threonine from L-aspartate: step 1/5.</text>
</comment>
<dbReference type="InterPro" id="IPR001048">
    <property type="entry name" value="Asp/Glu/Uridylate_kinase"/>
</dbReference>
<proteinExistence type="inferred from homology"/>
<evidence type="ECO:0000256" key="9">
    <source>
        <dbReference type="ARBA" id="ARBA00022840"/>
    </source>
</evidence>
<dbReference type="InterPro" id="IPR002912">
    <property type="entry name" value="ACT_dom"/>
</dbReference>
<keyword evidence="18" id="KW-1185">Reference proteome</keyword>
<dbReference type="GO" id="GO:0019877">
    <property type="term" value="P:diaminopimelate biosynthetic process"/>
    <property type="evidence" value="ECO:0007669"/>
    <property type="project" value="UniProtKB-KW"/>
</dbReference>
<evidence type="ECO:0000256" key="13">
    <source>
        <dbReference type="PIRSR" id="PIRSR000726-1"/>
    </source>
</evidence>
<dbReference type="InterPro" id="IPR001341">
    <property type="entry name" value="Asp_kinase"/>
</dbReference>
<dbReference type="InterPro" id="IPR005260">
    <property type="entry name" value="Asp_kin_monofn"/>
</dbReference>
<comment type="pathway">
    <text evidence="3 15">Amino-acid biosynthesis; L-methionine biosynthesis via de novo pathway; L-homoserine from L-aspartate: step 1/3.</text>
</comment>
<dbReference type="PIRSF" id="PIRSF000726">
    <property type="entry name" value="Asp_kin"/>
    <property type="match status" value="1"/>
</dbReference>
<dbReference type="Pfam" id="PF22468">
    <property type="entry name" value="ACT_9"/>
    <property type="match status" value="1"/>
</dbReference>
<dbReference type="InterPro" id="IPR045865">
    <property type="entry name" value="ACT-like_dom_sf"/>
</dbReference>